<proteinExistence type="predicted"/>
<dbReference type="STRING" id="28230.SAMN05878443_1836"/>
<name>A0A1N6HGC2_9LACT</name>
<keyword evidence="1" id="KW-1133">Transmembrane helix</keyword>
<keyword evidence="3" id="KW-1185">Reference proteome</keyword>
<evidence type="ECO:0000313" key="2">
    <source>
        <dbReference type="EMBL" id="SIO18786.1"/>
    </source>
</evidence>
<evidence type="ECO:0000256" key="1">
    <source>
        <dbReference type="SAM" id="Phobius"/>
    </source>
</evidence>
<feature type="transmembrane region" description="Helical" evidence="1">
    <location>
        <begin position="104"/>
        <end position="121"/>
    </location>
</feature>
<dbReference type="RefSeq" id="WP_034545310.1">
    <property type="nucleotide sequence ID" value="NZ_FSRN01000001.1"/>
</dbReference>
<organism evidence="2 3">
    <name type="scientific">Carnobacterium alterfunditum</name>
    <dbReference type="NCBI Taxonomy" id="28230"/>
    <lineage>
        <taxon>Bacteria</taxon>
        <taxon>Bacillati</taxon>
        <taxon>Bacillota</taxon>
        <taxon>Bacilli</taxon>
        <taxon>Lactobacillales</taxon>
        <taxon>Carnobacteriaceae</taxon>
        <taxon>Carnobacterium</taxon>
    </lineage>
</organism>
<keyword evidence="1" id="KW-0812">Transmembrane</keyword>
<evidence type="ECO:0000313" key="3">
    <source>
        <dbReference type="Proteomes" id="UP000184758"/>
    </source>
</evidence>
<dbReference type="OrthoDB" id="1920380at2"/>
<gene>
    <name evidence="2" type="ORF">SAMN05878443_1836</name>
</gene>
<keyword evidence="1" id="KW-0472">Membrane</keyword>
<dbReference type="Proteomes" id="UP000184758">
    <property type="component" value="Unassembled WGS sequence"/>
</dbReference>
<reference evidence="3" key="1">
    <citation type="submission" date="2016-11" db="EMBL/GenBank/DDBJ databases">
        <authorList>
            <person name="Varghese N."/>
            <person name="Submissions S."/>
        </authorList>
    </citation>
    <scope>NUCLEOTIDE SEQUENCE [LARGE SCALE GENOMIC DNA]</scope>
    <source>
        <strain evidence="3">313</strain>
    </source>
</reference>
<dbReference type="AlphaFoldDB" id="A0A1N6HGC2"/>
<protein>
    <submittedName>
        <fullName evidence="2">Uncharacterized protein</fullName>
    </submittedName>
</protein>
<sequence length="300" mass="34854">MEQDEQLEDWYVRYHSIFGKRYTRKRKDRFLESLTADIRQFRSDVELETFKLNEKDLVEYNNLYVGDIKKADTIICTYYDTPAAHLGPYQFFDVADRKKNTMRFIFLSAILYIIVGLVFTWQVAMPVFQTNALISPVSLLCILFYVLYFFFLKSVARGWPNKHNLIRNTSSVLVQLYSTKQFRNKKLAFAFLDAGCTNNAGLEKVMGQSNATVYMLDSIGSRKKLYQVMSNRKLAISSNSIETVVSSEIANNRLVYVISATKEKDRFTLSKDDLKQNQLSDTNMNEVLLYLKQLVGRNNK</sequence>
<dbReference type="eggNOG" id="ENOG50333H9">
    <property type="taxonomic scope" value="Bacteria"/>
</dbReference>
<feature type="transmembrane region" description="Helical" evidence="1">
    <location>
        <begin position="133"/>
        <end position="152"/>
    </location>
</feature>
<dbReference type="EMBL" id="FSRN01000001">
    <property type="protein sequence ID" value="SIO18786.1"/>
    <property type="molecule type" value="Genomic_DNA"/>
</dbReference>
<accession>A0A1N6HGC2</accession>